<dbReference type="GO" id="GO:0016747">
    <property type="term" value="F:acyltransferase activity, transferring groups other than amino-acyl groups"/>
    <property type="evidence" value="ECO:0007669"/>
    <property type="project" value="InterPro"/>
</dbReference>
<dbReference type="GO" id="GO:0016757">
    <property type="term" value="F:glycosyltransferase activity"/>
    <property type="evidence" value="ECO:0007669"/>
    <property type="project" value="UniProtKB-KW"/>
</dbReference>
<organism evidence="5 8">
    <name type="scientific">Phytophthora kernoviae</name>
    <dbReference type="NCBI Taxonomy" id="325452"/>
    <lineage>
        <taxon>Eukaryota</taxon>
        <taxon>Sar</taxon>
        <taxon>Stramenopiles</taxon>
        <taxon>Oomycota</taxon>
        <taxon>Peronosporomycetes</taxon>
        <taxon>Peronosporales</taxon>
        <taxon>Peronosporaceae</taxon>
        <taxon>Phytophthora</taxon>
    </lineage>
</organism>
<accession>A0A421FED3</accession>
<dbReference type="Proteomes" id="UP000285883">
    <property type="component" value="Unassembled WGS sequence"/>
</dbReference>
<evidence type="ECO:0000313" key="5">
    <source>
        <dbReference type="EMBL" id="RLN38486.1"/>
    </source>
</evidence>
<dbReference type="PANTHER" id="PTHR20961:SF124">
    <property type="entry name" value="GLYCOSYLTRANSFERASE"/>
    <property type="match status" value="1"/>
</dbReference>
<dbReference type="AlphaFoldDB" id="A0A421FED3"/>
<dbReference type="Proteomes" id="UP000285624">
    <property type="component" value="Unassembled WGS sequence"/>
</dbReference>
<dbReference type="InterPro" id="IPR007657">
    <property type="entry name" value="Glycosyltransferase_61"/>
</dbReference>
<dbReference type="InterPro" id="IPR049625">
    <property type="entry name" value="Glyco_transf_61_cat"/>
</dbReference>
<evidence type="ECO:0000313" key="8">
    <source>
        <dbReference type="Proteomes" id="UP000285883"/>
    </source>
</evidence>
<dbReference type="Pfam" id="PF00583">
    <property type="entry name" value="Acetyltransf_1"/>
    <property type="match status" value="1"/>
</dbReference>
<proteinExistence type="predicted"/>
<dbReference type="Pfam" id="PF04577">
    <property type="entry name" value="Glyco_transf_61"/>
    <property type="match status" value="1"/>
</dbReference>
<dbReference type="Gene3D" id="3.40.630.30">
    <property type="match status" value="1"/>
</dbReference>
<keyword evidence="3" id="KW-0325">Glycoprotein</keyword>
<evidence type="ECO:0000313" key="7">
    <source>
        <dbReference type="Proteomes" id="UP000285624"/>
    </source>
</evidence>
<dbReference type="PROSITE" id="PS51186">
    <property type="entry name" value="GNAT"/>
    <property type="match status" value="1"/>
</dbReference>
<reference evidence="7 8" key="1">
    <citation type="submission" date="2018-07" db="EMBL/GenBank/DDBJ databases">
        <title>Genome sequencing of oomycete isolates from Chile give support for New Zealand origin for Phytophthora kernoviae and make available the first Nothophytophthora sp. genome.</title>
        <authorList>
            <person name="Studholme D.J."/>
            <person name="Sanfuentes E."/>
            <person name="Panda P."/>
            <person name="Hill R."/>
            <person name="Sambles C."/>
            <person name="Grant M."/>
            <person name="Williams N.M."/>
            <person name="Mcdougal R.L."/>
        </authorList>
    </citation>
    <scope>NUCLEOTIDE SEQUENCE [LARGE SCALE GENOMIC DNA]</scope>
    <source>
        <strain evidence="5">Chile2</strain>
        <strain evidence="6">Chile4</strain>
    </source>
</reference>
<dbReference type="EMBL" id="MAYM02000416">
    <property type="protein sequence ID" value="RLN38486.1"/>
    <property type="molecule type" value="Genomic_DNA"/>
</dbReference>
<dbReference type="GO" id="GO:0006048">
    <property type="term" value="P:UDP-N-acetylglucosamine biosynthetic process"/>
    <property type="evidence" value="ECO:0007669"/>
    <property type="project" value="UniProtKB-UniPathway"/>
</dbReference>
<evidence type="ECO:0000313" key="6">
    <source>
        <dbReference type="EMBL" id="RLN80868.1"/>
    </source>
</evidence>
<evidence type="ECO:0000256" key="3">
    <source>
        <dbReference type="ARBA" id="ARBA00023180"/>
    </source>
</evidence>
<dbReference type="InterPro" id="IPR000182">
    <property type="entry name" value="GNAT_dom"/>
</dbReference>
<feature type="domain" description="N-acetyltransferase" evidence="4">
    <location>
        <begin position="5"/>
        <end position="154"/>
    </location>
</feature>
<evidence type="ECO:0000259" key="4">
    <source>
        <dbReference type="PROSITE" id="PS51186"/>
    </source>
</evidence>
<keyword evidence="7" id="KW-1185">Reference proteome</keyword>
<comment type="caution">
    <text evidence="5">The sequence shown here is derived from an EMBL/GenBank/DDBJ whole genome shotgun (WGS) entry which is preliminary data.</text>
</comment>
<dbReference type="PANTHER" id="PTHR20961">
    <property type="entry name" value="GLYCOSYLTRANSFERASE"/>
    <property type="match status" value="1"/>
</dbReference>
<dbReference type="InterPro" id="IPR016181">
    <property type="entry name" value="Acyl_CoA_acyltransferase"/>
</dbReference>
<protein>
    <recommendedName>
        <fullName evidence="4">N-acetyltransferase domain-containing protein</fullName>
    </recommendedName>
</protein>
<evidence type="ECO:0000256" key="1">
    <source>
        <dbReference type="ARBA" id="ARBA00022676"/>
    </source>
</evidence>
<dbReference type="STRING" id="325452.A0A421FED3"/>
<keyword evidence="1" id="KW-0328">Glycosyltransferase</keyword>
<dbReference type="EMBL" id="MBDN02000095">
    <property type="protein sequence ID" value="RLN80868.1"/>
    <property type="molecule type" value="Genomic_DNA"/>
</dbReference>
<dbReference type="UniPathway" id="UPA00113">
    <property type="reaction ID" value="UER00529"/>
</dbReference>
<keyword evidence="2" id="KW-0808">Transferase</keyword>
<name>A0A421FED3_9STRA</name>
<dbReference type="SUPFAM" id="SSF55729">
    <property type="entry name" value="Acyl-CoA N-acyltransferases (Nat)"/>
    <property type="match status" value="1"/>
</dbReference>
<dbReference type="CDD" id="cd04301">
    <property type="entry name" value="NAT_SF"/>
    <property type="match status" value="1"/>
</dbReference>
<evidence type="ECO:0000256" key="2">
    <source>
        <dbReference type="ARBA" id="ARBA00022679"/>
    </source>
</evidence>
<gene>
    <name evidence="5" type="ORF">BBI17_004796</name>
    <name evidence="6" type="ORF">BBO99_00004188</name>
</gene>
<sequence length="460" mass="53317">MALQVTCVKIPQDFEKVRAIRLQMFIHKQHFEEEGEFDDDDVHQSALHFIGTDVEQNKVVAVARVLMDDYKRKAKLSRVAVLSECRGKHYGVVLMDAVEDYIHDHMNLFVLTALIEKKGSTKRCRVFFRGIESLLTFPFATRGKMALVMSDSVVGLNNDTVNLTRAVVLVRKDDHNPFFQISGILNAWIMMNVVGWERNSTQLVTLDRALPTPIDELRHAILGPEKPVAGGEMFQNRVVHFDSAILAPYETSGPLMSHLDDHQPCYANAMISDFRDLALKSMFVMPRDAKTDPRRCLVTVISRRPYGGRRVQRVWQNEEEVLRLMREDYKDAYRFGECEFQALEFVNMAIHDQIRVMLDSDVVIGMHGAGMVNVMWTRPKTLVVEIFPRARYRWGYRNLCQYLGCRWYDFRQGRDVRIHTSDPNDMDKQIPYMTWKSFFDPLFRNVIAQLEKKIGDAQDD</sequence>